<accession>A0AAF0J626</accession>
<organism evidence="6 7">
    <name type="scientific">Malassezia cuniculi</name>
    <dbReference type="NCBI Taxonomy" id="948313"/>
    <lineage>
        <taxon>Eukaryota</taxon>
        <taxon>Fungi</taxon>
        <taxon>Dikarya</taxon>
        <taxon>Basidiomycota</taxon>
        <taxon>Ustilaginomycotina</taxon>
        <taxon>Malasseziomycetes</taxon>
        <taxon>Malasseziales</taxon>
        <taxon>Malasseziaceae</taxon>
        <taxon>Malassezia</taxon>
    </lineage>
</organism>
<feature type="compositionally biased region" description="Basic and acidic residues" evidence="4">
    <location>
        <begin position="195"/>
        <end position="204"/>
    </location>
</feature>
<evidence type="ECO:0000256" key="2">
    <source>
        <dbReference type="ARBA" id="ARBA00010979"/>
    </source>
</evidence>
<evidence type="ECO:0000256" key="1">
    <source>
        <dbReference type="ARBA" id="ARBA00004123"/>
    </source>
</evidence>
<dbReference type="GO" id="GO:0000462">
    <property type="term" value="P:maturation of SSU-rRNA from tricistronic rRNA transcript (SSU-rRNA, 5.8S rRNA, LSU-rRNA)"/>
    <property type="evidence" value="ECO:0007669"/>
    <property type="project" value="TreeGrafter"/>
</dbReference>
<feature type="region of interest" description="Disordered" evidence="4">
    <location>
        <begin position="1"/>
        <end position="142"/>
    </location>
</feature>
<gene>
    <name evidence="6" type="primary">SAS10</name>
    <name evidence="6" type="ORF">MCUN1_000892</name>
</gene>
<sequence>METRADIPQDDVERFDTARDMILLDGNDDAPEDEFGGDEREVLGFDEGDEDEDDEEDEYGEEEEDDEEDEGGDEGEYDDDRSSHMQKSSRTSKTAPRDAAHAEEDEPEEDEELGLGWGANKRSYYSGNTENDMESDSEIDEEKAHELEANEAIRLQRLSRTGLVDDEFGLGDIDEAEARANADEMGAAARQKRRKELDDEDRHEAQDLLPEELIARLQVQAPVFLALVNEYASMLDRMKETHDTVLQSSSEDRQTAEIYYLYDQTQSTYVMLLAFVFQLIVSQEYAGSPERLLTHPIMERLSQFKTAMTEMQGLGLFSDKQESLIGPPTDEDLAYEELGELEDNELQDLIDDEKENQQLAIPAVEPEVAKPRLKVRKSKSEAPLETVIEMDEAPLASVADVDYEAPTIPRGLRTAVMEDEDAFGEPAQLRDNEYTEKMAHRRSVQFHANQMLVRDANARGSQAGNRLDGDSDIPYRDRQRSRETVAATNANKAAKKRVKMSSEDDDAAEEANDDLGDGDWEDSVEDGDDDDAAYYDLVQTNKRARRTSQKEEHDRTRDESRIWDDETVAPGEHRSIDWTIAKNKGLTQSRPKSVRNPRVKRRMKFDRANKRLSSTRAVYKGGQAALQGGYAGEKSGISTHLVKSRKLG</sequence>
<feature type="domain" description="Sas10 C-terminal" evidence="5">
    <location>
        <begin position="572"/>
        <end position="647"/>
    </location>
</feature>
<feature type="compositionally biased region" description="Acidic residues" evidence="4">
    <location>
        <begin position="131"/>
        <end position="141"/>
    </location>
</feature>
<protein>
    <submittedName>
        <fullName evidence="6">Something about silencing protein 10</fullName>
    </submittedName>
</protein>
<comment type="similarity">
    <text evidence="2">Belongs to the SAS10 family.</text>
</comment>
<reference evidence="6" key="1">
    <citation type="submission" date="2023-03" db="EMBL/GenBank/DDBJ databases">
        <title>Mating type loci evolution in Malassezia.</title>
        <authorList>
            <person name="Coelho M.A."/>
        </authorList>
    </citation>
    <scope>NUCLEOTIDE SEQUENCE</scope>
    <source>
        <strain evidence="6">CBS 11721</strain>
    </source>
</reference>
<feature type="compositionally biased region" description="Basic and acidic residues" evidence="4">
    <location>
        <begin position="548"/>
        <end position="564"/>
    </location>
</feature>
<evidence type="ECO:0000313" key="7">
    <source>
        <dbReference type="Proteomes" id="UP001219933"/>
    </source>
</evidence>
<feature type="region of interest" description="Disordered" evidence="4">
    <location>
        <begin position="457"/>
        <end position="566"/>
    </location>
</feature>
<dbReference type="GO" id="GO:0032040">
    <property type="term" value="C:small-subunit processome"/>
    <property type="evidence" value="ECO:0007669"/>
    <property type="project" value="TreeGrafter"/>
</dbReference>
<feature type="compositionally biased region" description="Basic and acidic residues" evidence="4">
    <location>
        <begin position="1"/>
        <end position="19"/>
    </location>
</feature>
<dbReference type="PANTHER" id="PTHR13237">
    <property type="entry name" value="SOMETHING ABOUT SILENCING PROTEIN 10-RELATED"/>
    <property type="match status" value="1"/>
</dbReference>
<dbReference type="EMBL" id="CP119877">
    <property type="protein sequence ID" value="WFD34064.1"/>
    <property type="molecule type" value="Genomic_DNA"/>
</dbReference>
<dbReference type="PANTHER" id="PTHR13237:SF8">
    <property type="entry name" value="SOMETHING ABOUT SILENCING PROTEIN 10"/>
    <property type="match status" value="1"/>
</dbReference>
<keyword evidence="7" id="KW-1185">Reference proteome</keyword>
<comment type="subcellular location">
    <subcellularLocation>
        <location evidence="1">Nucleus</location>
    </subcellularLocation>
</comment>
<feature type="compositionally biased region" description="Acidic residues" evidence="4">
    <location>
        <begin position="44"/>
        <end position="79"/>
    </location>
</feature>
<feature type="region of interest" description="Disordered" evidence="4">
    <location>
        <begin position="181"/>
        <end position="204"/>
    </location>
</feature>
<name>A0AAF0J626_9BASI</name>
<dbReference type="Pfam" id="PF09368">
    <property type="entry name" value="Sas10"/>
    <property type="match status" value="1"/>
</dbReference>
<evidence type="ECO:0000313" key="6">
    <source>
        <dbReference type="EMBL" id="WFD34064.1"/>
    </source>
</evidence>
<proteinExistence type="inferred from homology"/>
<feature type="compositionally biased region" description="Polar residues" evidence="4">
    <location>
        <begin position="85"/>
        <end position="94"/>
    </location>
</feature>
<feature type="compositionally biased region" description="Acidic residues" evidence="4">
    <location>
        <begin position="103"/>
        <end position="113"/>
    </location>
</feature>
<feature type="compositionally biased region" description="Acidic residues" evidence="4">
    <location>
        <begin position="503"/>
        <end position="533"/>
    </location>
</feature>
<evidence type="ECO:0000259" key="5">
    <source>
        <dbReference type="Pfam" id="PF09368"/>
    </source>
</evidence>
<feature type="compositionally biased region" description="Basic and acidic residues" evidence="4">
    <location>
        <begin position="467"/>
        <end position="483"/>
    </location>
</feature>
<evidence type="ECO:0000256" key="3">
    <source>
        <dbReference type="ARBA" id="ARBA00023242"/>
    </source>
</evidence>
<keyword evidence="3" id="KW-0539">Nucleus</keyword>
<dbReference type="InterPro" id="IPR018972">
    <property type="entry name" value="Sas10_C_dom"/>
</dbReference>
<dbReference type="AlphaFoldDB" id="A0AAF0J626"/>
<dbReference type="Proteomes" id="UP001219933">
    <property type="component" value="Chromosome 1"/>
</dbReference>
<feature type="compositionally biased region" description="Acidic residues" evidence="4">
    <location>
        <begin position="26"/>
        <end position="36"/>
    </location>
</feature>
<evidence type="ECO:0000256" key="4">
    <source>
        <dbReference type="SAM" id="MobiDB-lite"/>
    </source>
</evidence>